<evidence type="ECO:0000256" key="4">
    <source>
        <dbReference type="ARBA" id="ARBA00022989"/>
    </source>
</evidence>
<keyword evidence="5 6" id="KW-0472">Membrane</keyword>
<dbReference type="GO" id="GO:0017004">
    <property type="term" value="P:cytochrome complex assembly"/>
    <property type="evidence" value="ECO:0007669"/>
    <property type="project" value="UniProtKB-KW"/>
</dbReference>
<evidence type="ECO:0000256" key="6">
    <source>
        <dbReference type="SAM" id="Phobius"/>
    </source>
</evidence>
<comment type="subcellular location">
    <subcellularLocation>
        <location evidence="1">Membrane</location>
        <topology evidence="1">Multi-pass membrane protein</topology>
    </subcellularLocation>
</comment>
<feature type="non-terminal residue" evidence="8">
    <location>
        <position position="1"/>
    </location>
</feature>
<feature type="transmembrane region" description="Helical" evidence="6">
    <location>
        <begin position="54"/>
        <end position="86"/>
    </location>
</feature>
<feature type="transmembrane region" description="Helical" evidence="6">
    <location>
        <begin position="209"/>
        <end position="227"/>
    </location>
</feature>
<evidence type="ECO:0000259" key="7">
    <source>
        <dbReference type="Pfam" id="PF01578"/>
    </source>
</evidence>
<dbReference type="GO" id="GO:0005886">
    <property type="term" value="C:plasma membrane"/>
    <property type="evidence" value="ECO:0007669"/>
    <property type="project" value="TreeGrafter"/>
</dbReference>
<evidence type="ECO:0000256" key="2">
    <source>
        <dbReference type="ARBA" id="ARBA00022692"/>
    </source>
</evidence>
<feature type="domain" description="Cytochrome c assembly protein" evidence="7">
    <location>
        <begin position="2"/>
        <end position="192"/>
    </location>
</feature>
<dbReference type="PANTHER" id="PTHR30071:SF1">
    <property type="entry name" value="CYTOCHROME B_B6 PROTEIN-RELATED"/>
    <property type="match status" value="1"/>
</dbReference>
<evidence type="ECO:0000256" key="5">
    <source>
        <dbReference type="ARBA" id="ARBA00023136"/>
    </source>
</evidence>
<evidence type="ECO:0000313" key="8">
    <source>
        <dbReference type="EMBL" id="VAW25323.1"/>
    </source>
</evidence>
<dbReference type="InterPro" id="IPR002541">
    <property type="entry name" value="Cyt_c_assembly"/>
</dbReference>
<dbReference type="Pfam" id="PF01578">
    <property type="entry name" value="Cytochrom_C_asm"/>
    <property type="match status" value="1"/>
</dbReference>
<proteinExistence type="predicted"/>
<dbReference type="AlphaFoldDB" id="A0A3B0UAJ9"/>
<feature type="transmembrane region" description="Helical" evidence="6">
    <location>
        <begin position="168"/>
        <end position="189"/>
    </location>
</feature>
<dbReference type="EMBL" id="UOER01000364">
    <property type="protein sequence ID" value="VAW25323.1"/>
    <property type="molecule type" value="Genomic_DNA"/>
</dbReference>
<keyword evidence="3" id="KW-0201">Cytochrome c-type biogenesis</keyword>
<organism evidence="8">
    <name type="scientific">hydrothermal vent metagenome</name>
    <dbReference type="NCBI Taxonomy" id="652676"/>
    <lineage>
        <taxon>unclassified sequences</taxon>
        <taxon>metagenomes</taxon>
        <taxon>ecological metagenomes</taxon>
    </lineage>
</organism>
<evidence type="ECO:0000256" key="3">
    <source>
        <dbReference type="ARBA" id="ARBA00022748"/>
    </source>
</evidence>
<dbReference type="GO" id="GO:0020037">
    <property type="term" value="F:heme binding"/>
    <property type="evidence" value="ECO:0007669"/>
    <property type="project" value="InterPro"/>
</dbReference>
<sequence length="237" mass="26594">LIAWGSLLAGFSFVRYSKITLAATALLAFFTLMTASHSSYDPQLTNLQPVLKSYWLIIHVATLTISYGFLGLGFILGLMNLTLYLIKNVKNHKKIDLIIAELTYINEMNLTVGLFLATVGTFLGGIWANESWGRYWGWDAKETWALVIVITYSIILHFRLVPKMKSLYIFNVGAVVSFASVLMTFFGVNYYLSKGMHSYASGETPVFPLWAWIIIISILILIIAAGIKEKLFKKSIT</sequence>
<name>A0A3B0UAJ9_9ZZZZ</name>
<evidence type="ECO:0000256" key="1">
    <source>
        <dbReference type="ARBA" id="ARBA00004141"/>
    </source>
</evidence>
<gene>
    <name evidence="8" type="ORF">MNBD_BACTEROID04-70</name>
</gene>
<feature type="transmembrane region" description="Helical" evidence="6">
    <location>
        <begin position="143"/>
        <end position="161"/>
    </location>
</feature>
<keyword evidence="4 6" id="KW-1133">Transmembrane helix</keyword>
<keyword evidence="2 6" id="KW-0812">Transmembrane</keyword>
<reference evidence="8" key="1">
    <citation type="submission" date="2018-06" db="EMBL/GenBank/DDBJ databases">
        <authorList>
            <person name="Zhirakovskaya E."/>
        </authorList>
    </citation>
    <scope>NUCLEOTIDE SEQUENCE</scope>
</reference>
<accession>A0A3B0UAJ9</accession>
<dbReference type="InterPro" id="IPR045062">
    <property type="entry name" value="Cyt_c_biogenesis_CcsA/CcmC"/>
</dbReference>
<protein>
    <submittedName>
        <fullName evidence="8">Cytochrome C-type biogenesis protein</fullName>
    </submittedName>
</protein>
<feature type="transmembrane region" description="Helical" evidence="6">
    <location>
        <begin position="107"/>
        <end position="128"/>
    </location>
</feature>
<dbReference type="PANTHER" id="PTHR30071">
    <property type="entry name" value="HEME EXPORTER PROTEIN C"/>
    <property type="match status" value="1"/>
</dbReference>